<keyword evidence="1" id="KW-1133">Transmembrane helix</keyword>
<gene>
    <name evidence="2" type="ORF">FVD38_14060</name>
</gene>
<organism evidence="2 3">
    <name type="scientific">Massilia arenae</name>
    <dbReference type="NCBI Taxonomy" id="2603288"/>
    <lineage>
        <taxon>Bacteria</taxon>
        <taxon>Pseudomonadati</taxon>
        <taxon>Pseudomonadota</taxon>
        <taxon>Betaproteobacteria</taxon>
        <taxon>Burkholderiales</taxon>
        <taxon>Oxalobacteraceae</taxon>
        <taxon>Telluria group</taxon>
        <taxon>Massilia</taxon>
    </lineage>
</organism>
<sequence>MITTDKAHEAPMFSMGPGIATWRAATLSLGMLYVFITYAFKEERRWVQQTTILWDPRDVLQFCRTCNGNKLLKIVEISLLEPYRKEKVNTLRWTSVLNIRLYVEDDVEIPVYFTDAGEAVVLTREEAKQKMKSLYRARPKREAA</sequence>
<feature type="transmembrane region" description="Helical" evidence="1">
    <location>
        <begin position="20"/>
        <end position="40"/>
    </location>
</feature>
<keyword evidence="1" id="KW-0472">Membrane</keyword>
<evidence type="ECO:0000256" key="1">
    <source>
        <dbReference type="SAM" id="Phobius"/>
    </source>
</evidence>
<comment type="caution">
    <text evidence="2">The sequence shown here is derived from an EMBL/GenBank/DDBJ whole genome shotgun (WGS) entry which is preliminary data.</text>
</comment>
<keyword evidence="1" id="KW-0812">Transmembrane</keyword>
<dbReference type="EMBL" id="VPFD01000015">
    <property type="protein sequence ID" value="TXF98926.1"/>
    <property type="molecule type" value="Genomic_DNA"/>
</dbReference>
<accession>A0A5C7G4V6</accession>
<dbReference type="Proteomes" id="UP000321413">
    <property type="component" value="Unassembled WGS sequence"/>
</dbReference>
<protein>
    <submittedName>
        <fullName evidence="2">Uncharacterized protein</fullName>
    </submittedName>
</protein>
<proteinExistence type="predicted"/>
<evidence type="ECO:0000313" key="3">
    <source>
        <dbReference type="Proteomes" id="UP000321413"/>
    </source>
</evidence>
<dbReference type="AlphaFoldDB" id="A0A5C7G4V6"/>
<keyword evidence="3" id="KW-1185">Reference proteome</keyword>
<evidence type="ECO:0000313" key="2">
    <source>
        <dbReference type="EMBL" id="TXF98926.1"/>
    </source>
</evidence>
<reference evidence="2 3" key="1">
    <citation type="submission" date="2019-08" db="EMBL/GenBank/DDBJ databases">
        <title>Massilia golmudensis sp. nov., isolated from sand in the Qinghai-Tibetan Plateau.</title>
        <authorList>
            <person name="Zhang B."/>
        </authorList>
    </citation>
    <scope>NUCLEOTIDE SEQUENCE [LARGE SCALE GENOMIC DNA]</scope>
    <source>
        <strain evidence="2 3">GEM5</strain>
    </source>
</reference>
<name>A0A5C7G4V6_9BURK</name>